<evidence type="ECO:0000256" key="4">
    <source>
        <dbReference type="ARBA" id="ARBA00038782"/>
    </source>
</evidence>
<dbReference type="Pfam" id="PF03946">
    <property type="entry name" value="Ribosomal_L11_N"/>
    <property type="match status" value="1"/>
</dbReference>
<evidence type="ECO:0000256" key="5">
    <source>
        <dbReference type="ARBA" id="ARBA00040104"/>
    </source>
</evidence>
<dbReference type="PANTHER" id="PTHR11661:SF1">
    <property type="entry name" value="LARGE RIBOSOMAL SUBUNIT PROTEIN UL11M"/>
    <property type="match status" value="1"/>
</dbReference>
<dbReference type="Gene3D" id="1.10.10.250">
    <property type="entry name" value="Ribosomal protein L11, C-terminal domain"/>
    <property type="match status" value="1"/>
</dbReference>
<gene>
    <name evidence="10" type="primary">mRpL11</name>
    <name evidence="10" type="ORF">CEXT_777851</name>
</gene>
<evidence type="ECO:0000256" key="6">
    <source>
        <dbReference type="ARBA" id="ARBA00041455"/>
    </source>
</evidence>
<feature type="domain" description="Large ribosomal subunit protein uL11 N-terminal" evidence="9">
    <location>
        <begin position="126"/>
        <end position="183"/>
    </location>
</feature>
<dbReference type="InterPro" id="IPR020784">
    <property type="entry name" value="Ribosomal_uL11_N"/>
</dbReference>
<dbReference type="FunFam" id="1.10.10.250:FF:000003">
    <property type="entry name" value="Mitochondrial ribosomal protein L11"/>
    <property type="match status" value="1"/>
</dbReference>
<dbReference type="GO" id="GO:0005762">
    <property type="term" value="C:mitochondrial large ribosomal subunit"/>
    <property type="evidence" value="ECO:0007669"/>
    <property type="project" value="TreeGrafter"/>
</dbReference>
<name>A0AAV4M6Y7_CAEEX</name>
<dbReference type="SUPFAM" id="SSF46906">
    <property type="entry name" value="Ribosomal protein L11, C-terminal domain"/>
    <property type="match status" value="1"/>
</dbReference>
<comment type="subunit">
    <text evidence="4">Component of the mitochondrial ribosome large subunit (39S) which comprises a 16S rRNA and about 50 distinct proteins.</text>
</comment>
<dbReference type="InterPro" id="IPR036796">
    <property type="entry name" value="Ribosomal_uL11_N_sf"/>
</dbReference>
<dbReference type="PANTHER" id="PTHR11661">
    <property type="entry name" value="60S RIBOSOMAL PROTEIN L12"/>
    <property type="match status" value="1"/>
</dbReference>
<evidence type="ECO:0000259" key="8">
    <source>
        <dbReference type="Pfam" id="PF00298"/>
    </source>
</evidence>
<sequence>MLSDFCSLKLGTTQIEFRPSPSHNSLRVRSSMAADTVKVPKSTNFTLRKKPQITSSWLGFLRGSTCRARHHVLDLTNTTRRCSFDLQVFSLEVLSELTVYEIMLKSRQLKGFKKVIPKVIHPPYLRTHIPAGKAMPGPPLGPFLGQRNINVAQFCKEFNESTQDIKEGIPLPCIITIKPDRTFVLKFSHPPISYYIKQAAGIEKGSINPGPKDWAGKVSLKHIYEIAKIKCQDPDFECMPLKEVCQKIIDEARTVGVETVRSLSEEDYSEFVAERKITVELQKAELDEKRKAKLIRQAAQKLEQR</sequence>
<evidence type="ECO:0000256" key="1">
    <source>
        <dbReference type="ARBA" id="ARBA00010537"/>
    </source>
</evidence>
<dbReference type="InterPro" id="IPR020783">
    <property type="entry name" value="Ribosomal_uL11_C"/>
</dbReference>
<dbReference type="EMBL" id="BPLR01001939">
    <property type="protein sequence ID" value="GIX68227.1"/>
    <property type="molecule type" value="Genomic_DNA"/>
</dbReference>
<dbReference type="GO" id="GO:0070180">
    <property type="term" value="F:large ribosomal subunit rRNA binding"/>
    <property type="evidence" value="ECO:0007669"/>
    <property type="project" value="TreeGrafter"/>
</dbReference>
<dbReference type="HAMAP" id="MF_00736">
    <property type="entry name" value="Ribosomal_uL11"/>
    <property type="match status" value="1"/>
</dbReference>
<evidence type="ECO:0000313" key="11">
    <source>
        <dbReference type="Proteomes" id="UP001054945"/>
    </source>
</evidence>
<dbReference type="SMART" id="SM00649">
    <property type="entry name" value="RL11"/>
    <property type="match status" value="1"/>
</dbReference>
<keyword evidence="11" id="KW-1185">Reference proteome</keyword>
<dbReference type="InterPro" id="IPR000911">
    <property type="entry name" value="Ribosomal_uL11"/>
</dbReference>
<evidence type="ECO:0000256" key="2">
    <source>
        <dbReference type="ARBA" id="ARBA00022980"/>
    </source>
</evidence>
<dbReference type="SUPFAM" id="SSF54747">
    <property type="entry name" value="Ribosomal L11/L12e N-terminal domain"/>
    <property type="match status" value="1"/>
</dbReference>
<evidence type="ECO:0000256" key="3">
    <source>
        <dbReference type="ARBA" id="ARBA00023274"/>
    </source>
</evidence>
<comment type="caution">
    <text evidence="10">The sequence shown here is derived from an EMBL/GenBank/DDBJ whole genome shotgun (WGS) entry which is preliminary data.</text>
</comment>
<evidence type="ECO:0000313" key="10">
    <source>
        <dbReference type="EMBL" id="GIX68227.1"/>
    </source>
</evidence>
<dbReference type="AlphaFoldDB" id="A0AAV4M6Y7"/>
<keyword evidence="2 7" id="KW-0689">Ribosomal protein</keyword>
<reference evidence="10 11" key="1">
    <citation type="submission" date="2021-06" db="EMBL/GenBank/DDBJ databases">
        <title>Caerostris extrusa draft genome.</title>
        <authorList>
            <person name="Kono N."/>
            <person name="Arakawa K."/>
        </authorList>
    </citation>
    <scope>NUCLEOTIDE SEQUENCE [LARGE SCALE GENOMIC DNA]</scope>
</reference>
<comment type="similarity">
    <text evidence="1 7">Belongs to the universal ribosomal protein uL11 family.</text>
</comment>
<proteinExistence type="inferred from homology"/>
<dbReference type="GO" id="GO:0006412">
    <property type="term" value="P:translation"/>
    <property type="evidence" value="ECO:0007669"/>
    <property type="project" value="InterPro"/>
</dbReference>
<organism evidence="10 11">
    <name type="scientific">Caerostris extrusa</name>
    <name type="common">Bark spider</name>
    <name type="synonym">Caerostris bankana</name>
    <dbReference type="NCBI Taxonomy" id="172846"/>
    <lineage>
        <taxon>Eukaryota</taxon>
        <taxon>Metazoa</taxon>
        <taxon>Ecdysozoa</taxon>
        <taxon>Arthropoda</taxon>
        <taxon>Chelicerata</taxon>
        <taxon>Arachnida</taxon>
        <taxon>Araneae</taxon>
        <taxon>Araneomorphae</taxon>
        <taxon>Entelegynae</taxon>
        <taxon>Araneoidea</taxon>
        <taxon>Araneidae</taxon>
        <taxon>Caerostris</taxon>
    </lineage>
</organism>
<evidence type="ECO:0000256" key="7">
    <source>
        <dbReference type="RuleBase" id="RU003978"/>
    </source>
</evidence>
<dbReference type="InterPro" id="IPR036769">
    <property type="entry name" value="Ribosomal_uL11_C_sf"/>
</dbReference>
<evidence type="ECO:0000259" key="9">
    <source>
        <dbReference type="Pfam" id="PF03946"/>
    </source>
</evidence>
<dbReference type="CDD" id="cd00349">
    <property type="entry name" value="Ribosomal_L11"/>
    <property type="match status" value="1"/>
</dbReference>
<dbReference type="GO" id="GO:0003735">
    <property type="term" value="F:structural constituent of ribosome"/>
    <property type="evidence" value="ECO:0007669"/>
    <property type="project" value="InterPro"/>
</dbReference>
<feature type="domain" description="Large ribosomal subunit protein uL11 C-terminal" evidence="8">
    <location>
        <begin position="189"/>
        <end position="258"/>
    </location>
</feature>
<dbReference type="Gene3D" id="3.30.1550.10">
    <property type="entry name" value="Ribosomal protein L11/L12, N-terminal domain"/>
    <property type="match status" value="1"/>
</dbReference>
<accession>A0AAV4M6Y7</accession>
<keyword evidence="3 7" id="KW-0687">Ribonucleoprotein</keyword>
<dbReference type="Proteomes" id="UP001054945">
    <property type="component" value="Unassembled WGS sequence"/>
</dbReference>
<dbReference type="Pfam" id="PF00298">
    <property type="entry name" value="Ribosomal_L11"/>
    <property type="match status" value="1"/>
</dbReference>
<protein>
    <recommendedName>
        <fullName evidence="5">Large ribosomal subunit protein uL11m</fullName>
    </recommendedName>
    <alternativeName>
        <fullName evidence="6">39S ribosomal protein L11, mitochondrial</fullName>
    </alternativeName>
</protein>